<reference evidence="2" key="1">
    <citation type="submission" date="2019-10" db="EMBL/GenBank/DDBJ databases">
        <authorList>
            <consortium name="DOE Joint Genome Institute"/>
            <person name="Kuo A."/>
            <person name="Miyauchi S."/>
            <person name="Kiss E."/>
            <person name="Drula E."/>
            <person name="Kohler A."/>
            <person name="Sanchez-Garcia M."/>
            <person name="Andreopoulos B."/>
            <person name="Barry K.W."/>
            <person name="Bonito G."/>
            <person name="Buee M."/>
            <person name="Carver A."/>
            <person name="Chen C."/>
            <person name="Cichocki N."/>
            <person name="Clum A."/>
            <person name="Culley D."/>
            <person name="Crous P.W."/>
            <person name="Fauchery L."/>
            <person name="Girlanda M."/>
            <person name="Hayes R."/>
            <person name="Keri Z."/>
            <person name="LaButti K."/>
            <person name="Lipzen A."/>
            <person name="Lombard V."/>
            <person name="Magnuson J."/>
            <person name="Maillard F."/>
            <person name="Morin E."/>
            <person name="Murat C."/>
            <person name="Nolan M."/>
            <person name="Ohm R."/>
            <person name="Pangilinan J."/>
            <person name="Pereira M."/>
            <person name="Perotto S."/>
            <person name="Peter M."/>
            <person name="Riley R."/>
            <person name="Sitrit Y."/>
            <person name="Stielow B."/>
            <person name="Szollosi G."/>
            <person name="Zifcakova L."/>
            <person name="Stursova M."/>
            <person name="Spatafora J.W."/>
            <person name="Tedersoo L."/>
            <person name="Vaario L.-M."/>
            <person name="Yamada A."/>
            <person name="Yan M."/>
            <person name="Wang P."/>
            <person name="Xu J."/>
            <person name="Bruns T."/>
            <person name="Baldrian P."/>
            <person name="Vilgalys R."/>
            <person name="Henrissat B."/>
            <person name="Grigoriev I.V."/>
            <person name="Hibbett D."/>
            <person name="Nagy L.G."/>
            <person name="Martin F.M."/>
        </authorList>
    </citation>
    <scope>NUCLEOTIDE SEQUENCE</scope>
    <source>
        <strain evidence="2">Prilba</strain>
    </source>
</reference>
<sequence>MHRSPINKLSQLRIVSSLIGCTVVGTVARPPPTEIPLGTAILKRQLRCVAGRGSRLACPARVAKCRAPKAFDTTWQRSTVAVQRNTVAVETEAPLNYQ</sequence>
<feature type="chain" id="PRO_5040248088" description="Secreted protein" evidence="1">
    <location>
        <begin position="29"/>
        <end position="98"/>
    </location>
</feature>
<dbReference type="EMBL" id="WHVB01000014">
    <property type="protein sequence ID" value="KAF8476731.1"/>
    <property type="molecule type" value="Genomic_DNA"/>
</dbReference>
<organism evidence="2 3">
    <name type="scientific">Russula ochroleuca</name>
    <dbReference type="NCBI Taxonomy" id="152965"/>
    <lineage>
        <taxon>Eukaryota</taxon>
        <taxon>Fungi</taxon>
        <taxon>Dikarya</taxon>
        <taxon>Basidiomycota</taxon>
        <taxon>Agaricomycotina</taxon>
        <taxon>Agaricomycetes</taxon>
        <taxon>Russulales</taxon>
        <taxon>Russulaceae</taxon>
        <taxon>Russula</taxon>
    </lineage>
</organism>
<evidence type="ECO:0000313" key="3">
    <source>
        <dbReference type="Proteomes" id="UP000759537"/>
    </source>
</evidence>
<name>A0A9P5MSG6_9AGAM</name>
<protein>
    <recommendedName>
        <fullName evidence="4">Secreted protein</fullName>
    </recommendedName>
</protein>
<keyword evidence="3" id="KW-1185">Reference proteome</keyword>
<proteinExistence type="predicted"/>
<keyword evidence="1" id="KW-0732">Signal</keyword>
<reference evidence="2" key="2">
    <citation type="journal article" date="2020" name="Nat. Commun.">
        <title>Large-scale genome sequencing of mycorrhizal fungi provides insights into the early evolution of symbiotic traits.</title>
        <authorList>
            <person name="Miyauchi S."/>
            <person name="Kiss E."/>
            <person name="Kuo A."/>
            <person name="Drula E."/>
            <person name="Kohler A."/>
            <person name="Sanchez-Garcia M."/>
            <person name="Morin E."/>
            <person name="Andreopoulos B."/>
            <person name="Barry K.W."/>
            <person name="Bonito G."/>
            <person name="Buee M."/>
            <person name="Carver A."/>
            <person name="Chen C."/>
            <person name="Cichocki N."/>
            <person name="Clum A."/>
            <person name="Culley D."/>
            <person name="Crous P.W."/>
            <person name="Fauchery L."/>
            <person name="Girlanda M."/>
            <person name="Hayes R.D."/>
            <person name="Keri Z."/>
            <person name="LaButti K."/>
            <person name="Lipzen A."/>
            <person name="Lombard V."/>
            <person name="Magnuson J."/>
            <person name="Maillard F."/>
            <person name="Murat C."/>
            <person name="Nolan M."/>
            <person name="Ohm R.A."/>
            <person name="Pangilinan J."/>
            <person name="Pereira M.F."/>
            <person name="Perotto S."/>
            <person name="Peter M."/>
            <person name="Pfister S."/>
            <person name="Riley R."/>
            <person name="Sitrit Y."/>
            <person name="Stielow J.B."/>
            <person name="Szollosi G."/>
            <person name="Zifcakova L."/>
            <person name="Stursova M."/>
            <person name="Spatafora J.W."/>
            <person name="Tedersoo L."/>
            <person name="Vaario L.M."/>
            <person name="Yamada A."/>
            <person name="Yan M."/>
            <person name="Wang P."/>
            <person name="Xu J."/>
            <person name="Bruns T."/>
            <person name="Baldrian P."/>
            <person name="Vilgalys R."/>
            <person name="Dunand C."/>
            <person name="Henrissat B."/>
            <person name="Grigoriev I.V."/>
            <person name="Hibbett D."/>
            <person name="Nagy L.G."/>
            <person name="Martin F.M."/>
        </authorList>
    </citation>
    <scope>NUCLEOTIDE SEQUENCE</scope>
    <source>
        <strain evidence="2">Prilba</strain>
    </source>
</reference>
<accession>A0A9P5MSG6</accession>
<dbReference type="AlphaFoldDB" id="A0A9P5MSG6"/>
<evidence type="ECO:0000313" key="2">
    <source>
        <dbReference type="EMBL" id="KAF8476731.1"/>
    </source>
</evidence>
<gene>
    <name evidence="2" type="ORF">DFH94DRAFT_757884</name>
</gene>
<evidence type="ECO:0000256" key="1">
    <source>
        <dbReference type="SAM" id="SignalP"/>
    </source>
</evidence>
<dbReference type="Proteomes" id="UP000759537">
    <property type="component" value="Unassembled WGS sequence"/>
</dbReference>
<comment type="caution">
    <text evidence="2">The sequence shown here is derived from an EMBL/GenBank/DDBJ whole genome shotgun (WGS) entry which is preliminary data.</text>
</comment>
<evidence type="ECO:0008006" key="4">
    <source>
        <dbReference type="Google" id="ProtNLM"/>
    </source>
</evidence>
<feature type="signal peptide" evidence="1">
    <location>
        <begin position="1"/>
        <end position="28"/>
    </location>
</feature>